<evidence type="ECO:0000313" key="2">
    <source>
        <dbReference type="Proteomes" id="UP000215127"/>
    </source>
</evidence>
<keyword evidence="2" id="KW-1185">Reference proteome</keyword>
<protein>
    <recommendedName>
        <fullName evidence="3">F-box domain-containing protein</fullName>
    </recommendedName>
</protein>
<accession>A0A1X7RPC5</accession>
<reference evidence="1 2" key="1">
    <citation type="submission" date="2016-06" db="EMBL/GenBank/DDBJ databases">
        <authorList>
            <person name="Kjaerup R.B."/>
            <person name="Dalgaard T.S."/>
            <person name="Juul-Madsen H.R."/>
        </authorList>
    </citation>
    <scope>NUCLEOTIDE SEQUENCE [LARGE SCALE GENOMIC DNA]</scope>
</reference>
<gene>
    <name evidence="1" type="ORF">ZT3D7_G4404</name>
</gene>
<dbReference type="Proteomes" id="UP000215127">
    <property type="component" value="Chromosome 3"/>
</dbReference>
<organism evidence="1 2">
    <name type="scientific">Zymoseptoria tritici (strain ST99CH_3D7)</name>
    <dbReference type="NCBI Taxonomy" id="1276538"/>
    <lineage>
        <taxon>Eukaryota</taxon>
        <taxon>Fungi</taxon>
        <taxon>Dikarya</taxon>
        <taxon>Ascomycota</taxon>
        <taxon>Pezizomycotina</taxon>
        <taxon>Dothideomycetes</taxon>
        <taxon>Dothideomycetidae</taxon>
        <taxon>Mycosphaerellales</taxon>
        <taxon>Mycosphaerellaceae</taxon>
        <taxon>Zymoseptoria</taxon>
    </lineage>
</organism>
<dbReference type="AlphaFoldDB" id="A0A1X7RPC5"/>
<dbReference type="PANTHER" id="PTHR38790:SF4">
    <property type="entry name" value="2EXR DOMAIN-CONTAINING PROTEIN"/>
    <property type="match status" value="1"/>
</dbReference>
<dbReference type="PANTHER" id="PTHR38790">
    <property type="entry name" value="2EXR DOMAIN-CONTAINING PROTEIN-RELATED"/>
    <property type="match status" value="1"/>
</dbReference>
<sequence length="249" mass="28513">MTATTEPVCHLLQLPAELRNRIYEDVLSPGVLWLTRNATKRFAIEPRISPQILQTCSRIYNEAKNLIYTDNEVILSIDAHDTFAPVINESRLPQHALEKLQHVTLIVDCTASLKVSLEGVDFTFLEALVSLRTLRLGFVLYRGVYFIEKGFEMDLQHLMVQILLRVPATTHIECHFEEGSIQSEVMNGILKERARIRPRDPDSVYIVSAEKADEAFKSIDPYFRGQMSARTKDVFAEHRSHRTRGFASR</sequence>
<evidence type="ECO:0000313" key="1">
    <source>
        <dbReference type="EMBL" id="SMQ49253.1"/>
    </source>
</evidence>
<proteinExistence type="predicted"/>
<dbReference type="EMBL" id="LT853694">
    <property type="protein sequence ID" value="SMQ49253.1"/>
    <property type="molecule type" value="Genomic_DNA"/>
</dbReference>
<name>A0A1X7RPC5_ZYMT9</name>
<evidence type="ECO:0008006" key="3">
    <source>
        <dbReference type="Google" id="ProtNLM"/>
    </source>
</evidence>